<dbReference type="AlphaFoldDB" id="A0A383XQC9"/>
<dbReference type="Proteomes" id="UP000251800">
    <property type="component" value="Unassembled WGS sequence"/>
</dbReference>
<keyword evidence="2" id="KW-0067">ATP-binding</keyword>
<protein>
    <submittedName>
        <fullName evidence="2">Helicase</fullName>
    </submittedName>
</protein>
<proteinExistence type="predicted"/>
<dbReference type="EMBL" id="QEQK01000017">
    <property type="protein sequence ID" value="PWN54833.1"/>
    <property type="molecule type" value="Genomic_DNA"/>
</dbReference>
<name>A0A383XQC9_9GAMM</name>
<dbReference type="InterPro" id="IPR001650">
    <property type="entry name" value="Helicase_C-like"/>
</dbReference>
<dbReference type="GO" id="GO:0004386">
    <property type="term" value="F:helicase activity"/>
    <property type="evidence" value="ECO:0007669"/>
    <property type="project" value="UniProtKB-KW"/>
</dbReference>
<evidence type="ECO:0000313" key="2">
    <source>
        <dbReference type="EMBL" id="PWN54833.1"/>
    </source>
</evidence>
<feature type="domain" description="Helicase C-terminal" evidence="1">
    <location>
        <begin position="843"/>
        <end position="929"/>
    </location>
</feature>
<comment type="caution">
    <text evidence="2">The sequence shown here is derived from an EMBL/GenBank/DDBJ whole genome shotgun (WGS) entry which is preliminary data.</text>
</comment>
<keyword evidence="2" id="KW-0547">Nucleotide-binding</keyword>
<keyword evidence="3" id="KW-1185">Reference proteome</keyword>
<dbReference type="OrthoDB" id="9814088at2"/>
<keyword evidence="2" id="KW-0378">Hydrolase</keyword>
<dbReference type="Gene3D" id="3.40.50.300">
    <property type="entry name" value="P-loop containing nucleotide triphosphate hydrolases"/>
    <property type="match status" value="1"/>
</dbReference>
<dbReference type="RefSeq" id="WP_109721396.1">
    <property type="nucleotide sequence ID" value="NZ_QEQK01000017.1"/>
</dbReference>
<organism evidence="2 3">
    <name type="scientific">Abyssibacter profundi</name>
    <dbReference type="NCBI Taxonomy" id="2182787"/>
    <lineage>
        <taxon>Bacteria</taxon>
        <taxon>Pseudomonadati</taxon>
        <taxon>Pseudomonadota</taxon>
        <taxon>Gammaproteobacteria</taxon>
        <taxon>Chromatiales</taxon>
        <taxon>Oceanococcaceae</taxon>
        <taxon>Abyssibacter</taxon>
    </lineage>
</organism>
<dbReference type="SMART" id="SM00490">
    <property type="entry name" value="HELICc"/>
    <property type="match status" value="1"/>
</dbReference>
<reference evidence="2 3" key="1">
    <citation type="submission" date="2018-05" db="EMBL/GenBank/DDBJ databases">
        <title>Abyssibacter profundi OUC007T gen. nov., sp. nov, a marine bacterium isolated from seawater of the Mariana Trench.</title>
        <authorList>
            <person name="Zhou S."/>
        </authorList>
    </citation>
    <scope>NUCLEOTIDE SEQUENCE [LARGE SCALE GENOMIC DNA]</scope>
    <source>
        <strain evidence="2 3">OUC007</strain>
    </source>
</reference>
<sequence length="1054" mass="119819">MKRPDLESILRPLKSFQRRTVDHAFHQMFYAPNSTSRFLVADEVGLGKTLVARGIIARTIDALWDDVDRIDVIYICSNSSIARSNLPKLQIGSGDERSVALATRLTMLATQLAPRAGRAGLAHSKLNFVSFTPGTSFEMGHSTGQAPERVVLFRLLAPLFPEQRTALMNLLQGWVTNTERWRTRLKHDHVPLDPGIEKSFHAEVLSNVELRERITEVLDEWFARQRKHLPDEAVHARNAIVGELRKLLARICVQGLEPDLVILDEFQRFKTLFDAPPDSHNPAVQLARALFDAQTPEGHPVRSLLLSATPYKLYTADAEIDQEDHYEDFLSTTRFLFRHDESRVATLRHQLADFGRALKHAAHGDDSGVYKAKAAVEVTLRSVMARTERVAASDDRDAMVEEPSLAVTMQPEDVEQYLAADALFRAVGDRDPMPFWKSAPYLAHFMHGYRFNDRLTDALDVSPGKVDEVLQNHQPAFIASDQLATWQELPLANAKLRQLAHELLDGGLWKLLWIPPTVPYWSLEGPFENQQATKTLIFSAWNVVPDVLSAVLSYEAERRMVDDVWGHYDQYSRQATLLQLSKETDGTLNRHRLLLLLLPCLPLADGAHPLHAPPSQDRREWVRSRVGTLLSDLSLPNPIDGEVDDRWEWAWPVLLDPELKNFIRSWVGDEQLPKPSEDLFAGYAKELIDITPQSMGRRPESLEELIVDAALGAPGVLAARTLASTKLSENDRRWYSVYIADAFWKLFNRPPVTKLLPQLAQQFSPEASRQDLFYWRLVMRYCRDGNLQAVLDESWHLIWEQHGWSADKDYGDAIDDAVVQLADSIQPPRSSVQARFFNRKGGSTAFEEMRLRTALALRFGDIRTEERLISQDGVRNAFNSPFRPFVLASTSVGQEGLDFHPWCRRIVHWDLPGNPVDLEQREGRVHRYKGLAVRQNVALAHGQHALDQWEIGKDLWELIFSLAFDKARSDGKSDLEPHWMAPGPVKVQRHVPLLPFSAEVEAFRRLKRQLAAYRVVFGQPRQEELVTLLDHAQLDSEKLMSWAIDLQPDAHELG</sequence>
<accession>A0A383XQC9</accession>
<evidence type="ECO:0000259" key="1">
    <source>
        <dbReference type="SMART" id="SM00490"/>
    </source>
</evidence>
<evidence type="ECO:0000313" key="3">
    <source>
        <dbReference type="Proteomes" id="UP000251800"/>
    </source>
</evidence>
<gene>
    <name evidence="2" type="ORF">DEH80_15320</name>
</gene>
<dbReference type="SUPFAM" id="SSF52540">
    <property type="entry name" value="P-loop containing nucleoside triphosphate hydrolases"/>
    <property type="match status" value="2"/>
</dbReference>
<dbReference type="InterPro" id="IPR027417">
    <property type="entry name" value="P-loop_NTPase"/>
</dbReference>
<keyword evidence="2" id="KW-0347">Helicase</keyword>
<dbReference type="Pfam" id="PF00271">
    <property type="entry name" value="Helicase_C"/>
    <property type="match status" value="1"/>
</dbReference>